<dbReference type="Proteomes" id="UP000092256">
    <property type="component" value="Unassembled WGS sequence"/>
</dbReference>
<reference evidence="1 2" key="1">
    <citation type="submission" date="2016-05" db="EMBL/GenBank/DDBJ databases">
        <title>Draft Genome Sequences of Stenotrophomonas maltophilia Strains Sm32COP, Sm41DVV, Sm46PAILV, SmF3, SmF22, SmSOFb1 and SmCVFa1, Isolated from Different Manures, in France.</title>
        <authorList>
            <person name="Nazaret S."/>
            <person name="Bodilis J."/>
        </authorList>
    </citation>
    <scope>NUCLEOTIDE SEQUENCE [LARGE SCALE GENOMIC DNA]</scope>
    <source>
        <strain evidence="1 2">Sm46PAILV</strain>
    </source>
</reference>
<evidence type="ECO:0000313" key="2">
    <source>
        <dbReference type="Proteomes" id="UP000092256"/>
    </source>
</evidence>
<evidence type="ECO:0000313" key="1">
    <source>
        <dbReference type="EMBL" id="OBU69828.1"/>
    </source>
</evidence>
<sequence>MRRFLLLVVPWMLTGCSGPTPPDAAAVPAVTATEALPVEATTAPSTDEVPAPASSAPSADTLYAAVAADADPPSVVLNRYVAALLNRDRSASDAAWAIPPGDPRHADDAALRQLQDLRTLRLRSEVPVARDDLQPPRLLEVPVQVRAVTATGTLHFGGWYRVQPSTDGRRWQIQSAQLRPTLD</sequence>
<dbReference type="OrthoDB" id="5988059at2"/>
<protein>
    <recommendedName>
        <fullName evidence="3">Lipoprotein</fullName>
    </recommendedName>
</protein>
<dbReference type="PROSITE" id="PS51257">
    <property type="entry name" value="PROKAR_LIPOPROTEIN"/>
    <property type="match status" value="1"/>
</dbReference>
<evidence type="ECO:0008006" key="3">
    <source>
        <dbReference type="Google" id="ProtNLM"/>
    </source>
</evidence>
<organism evidence="1 2">
    <name type="scientific">Stenotrophomonas maltophilia</name>
    <name type="common">Pseudomonas maltophilia</name>
    <name type="synonym">Xanthomonas maltophilia</name>
    <dbReference type="NCBI Taxonomy" id="40324"/>
    <lineage>
        <taxon>Bacteria</taxon>
        <taxon>Pseudomonadati</taxon>
        <taxon>Pseudomonadota</taxon>
        <taxon>Gammaproteobacteria</taxon>
        <taxon>Lysobacterales</taxon>
        <taxon>Lysobacteraceae</taxon>
        <taxon>Stenotrophomonas</taxon>
        <taxon>Stenotrophomonas maltophilia group</taxon>
    </lineage>
</organism>
<accession>A0A1A6Y3R3</accession>
<dbReference type="EMBL" id="LYVJ01000002">
    <property type="protein sequence ID" value="OBU69828.1"/>
    <property type="molecule type" value="Genomic_DNA"/>
</dbReference>
<gene>
    <name evidence="1" type="ORF">A9K58_03925</name>
</gene>
<name>A0A1A6Y3R3_STEMA</name>
<dbReference type="RefSeq" id="WP_065198084.1">
    <property type="nucleotide sequence ID" value="NZ_LYVJ01000002.1"/>
</dbReference>
<comment type="caution">
    <text evidence="1">The sequence shown here is derived from an EMBL/GenBank/DDBJ whole genome shotgun (WGS) entry which is preliminary data.</text>
</comment>
<dbReference type="AlphaFoldDB" id="A0A1A6Y3R3"/>
<proteinExistence type="predicted"/>